<proteinExistence type="predicted"/>
<organism evidence="1 2">
    <name type="scientific">Bergeyella porcorum</name>
    <dbReference type="NCBI Taxonomy" id="1735111"/>
    <lineage>
        <taxon>Bacteria</taxon>
        <taxon>Pseudomonadati</taxon>
        <taxon>Bacteroidota</taxon>
        <taxon>Flavobacteriia</taxon>
        <taxon>Flavobacteriales</taxon>
        <taxon>Weeksellaceae</taxon>
        <taxon>Bergeyella</taxon>
    </lineage>
</organism>
<evidence type="ECO:0000313" key="2">
    <source>
        <dbReference type="Proteomes" id="UP001432059"/>
    </source>
</evidence>
<dbReference type="RefSeq" id="WP_412677591.1">
    <property type="nucleotide sequence ID" value="NZ_CP136426.1"/>
</dbReference>
<protein>
    <recommendedName>
        <fullName evidence="3">DUF1573 domain-containing protein</fullName>
    </recommendedName>
</protein>
<sequence>MLSAVAMVLASCNKAEKTDASEPTAEVAVSTPQEDAVATSNAPMTSLALSENHWNFKDVKKGESVEHIYEVTNTGNNPLIISMVKPACGCTAPDYTKEPIMPGQKGQITLRFDSSSFDGLQNKQAEVYANVETAPIVLTFSANVVQ</sequence>
<dbReference type="Pfam" id="PF07610">
    <property type="entry name" value="DUF1573"/>
    <property type="match status" value="1"/>
</dbReference>
<accession>A0AAU0F3U9</accession>
<dbReference type="InterPro" id="IPR013783">
    <property type="entry name" value="Ig-like_fold"/>
</dbReference>
<dbReference type="EMBL" id="CP136426">
    <property type="protein sequence ID" value="WOC52631.1"/>
    <property type="molecule type" value="Genomic_DNA"/>
</dbReference>
<dbReference type="KEGG" id="bpor:BPO_1984"/>
<dbReference type="PANTHER" id="PTHR37833:SF1">
    <property type="entry name" value="SIGNAL PEPTIDE PROTEIN"/>
    <property type="match status" value="1"/>
</dbReference>
<dbReference type="InterPro" id="IPR011467">
    <property type="entry name" value="DUF1573"/>
</dbReference>
<name>A0AAU0F3U9_9FLAO</name>
<gene>
    <name evidence="1" type="ORF">BPO_1984</name>
</gene>
<keyword evidence="2" id="KW-1185">Reference proteome</keyword>
<reference evidence="1" key="1">
    <citation type="submission" date="2023-10" db="EMBL/GenBank/DDBJ databases">
        <title>Characterization and whole genome sequencing of a novel strain of Bergeyella porcorum QD2021 isolated from pig.</title>
        <authorList>
            <person name="Liu G."/>
            <person name="Chen C."/>
            <person name="Han X."/>
        </authorList>
    </citation>
    <scope>NUCLEOTIDE SEQUENCE</scope>
    <source>
        <strain evidence="1">QD2021</strain>
    </source>
</reference>
<evidence type="ECO:0008006" key="3">
    <source>
        <dbReference type="Google" id="ProtNLM"/>
    </source>
</evidence>
<dbReference type="Proteomes" id="UP001432059">
    <property type="component" value="Chromosome"/>
</dbReference>
<dbReference type="Gene3D" id="2.60.40.10">
    <property type="entry name" value="Immunoglobulins"/>
    <property type="match status" value="1"/>
</dbReference>
<evidence type="ECO:0000313" key="1">
    <source>
        <dbReference type="EMBL" id="WOC52631.1"/>
    </source>
</evidence>
<dbReference type="PANTHER" id="PTHR37833">
    <property type="entry name" value="LIPOPROTEIN-RELATED"/>
    <property type="match status" value="1"/>
</dbReference>
<dbReference type="AlphaFoldDB" id="A0AAU0F3U9"/>